<dbReference type="PANTHER" id="PTHR10334">
    <property type="entry name" value="CYSTEINE-RICH SECRETORY PROTEIN-RELATED"/>
    <property type="match status" value="1"/>
</dbReference>
<dbReference type="PRINTS" id="PR00837">
    <property type="entry name" value="V5TPXLIKE"/>
</dbReference>
<feature type="region of interest" description="Disordered" evidence="1">
    <location>
        <begin position="276"/>
        <end position="319"/>
    </location>
</feature>
<feature type="compositionally biased region" description="Basic and acidic residues" evidence="1">
    <location>
        <begin position="287"/>
        <end position="299"/>
    </location>
</feature>
<dbReference type="Proteomes" id="UP000887540">
    <property type="component" value="Unplaced"/>
</dbReference>
<evidence type="ECO:0000256" key="1">
    <source>
        <dbReference type="SAM" id="MobiDB-lite"/>
    </source>
</evidence>
<dbReference type="SUPFAM" id="SSF55797">
    <property type="entry name" value="PR-1-like"/>
    <property type="match status" value="1"/>
</dbReference>
<reference evidence="5" key="1">
    <citation type="submission" date="2022-11" db="UniProtKB">
        <authorList>
            <consortium name="WormBaseParasite"/>
        </authorList>
    </citation>
    <scope>IDENTIFICATION</scope>
</reference>
<evidence type="ECO:0000256" key="2">
    <source>
        <dbReference type="SAM" id="SignalP"/>
    </source>
</evidence>
<dbReference type="CDD" id="cd05380">
    <property type="entry name" value="CAP_euk"/>
    <property type="match status" value="1"/>
</dbReference>
<feature type="compositionally biased region" description="Low complexity" evidence="1">
    <location>
        <begin position="276"/>
        <end position="286"/>
    </location>
</feature>
<dbReference type="Gene3D" id="3.40.33.10">
    <property type="entry name" value="CAP"/>
    <property type="match status" value="1"/>
</dbReference>
<dbReference type="AlphaFoldDB" id="A0A914CBA8"/>
<dbReference type="Pfam" id="PF00188">
    <property type="entry name" value="CAP"/>
    <property type="match status" value="1"/>
</dbReference>
<evidence type="ECO:0000259" key="3">
    <source>
        <dbReference type="SMART" id="SM00198"/>
    </source>
</evidence>
<keyword evidence="2" id="KW-0732">Signal</keyword>
<evidence type="ECO:0000313" key="5">
    <source>
        <dbReference type="WBParaSite" id="ACRNAN_Path_783.g2962.t1"/>
    </source>
</evidence>
<organism evidence="4 5">
    <name type="scientific">Acrobeloides nanus</name>
    <dbReference type="NCBI Taxonomy" id="290746"/>
    <lineage>
        <taxon>Eukaryota</taxon>
        <taxon>Metazoa</taxon>
        <taxon>Ecdysozoa</taxon>
        <taxon>Nematoda</taxon>
        <taxon>Chromadorea</taxon>
        <taxon>Rhabditida</taxon>
        <taxon>Tylenchina</taxon>
        <taxon>Cephalobomorpha</taxon>
        <taxon>Cephaloboidea</taxon>
        <taxon>Cephalobidae</taxon>
        <taxon>Acrobeloides</taxon>
    </lineage>
</organism>
<feature type="chain" id="PRO_5036996275" evidence="2">
    <location>
        <begin position="19"/>
        <end position="335"/>
    </location>
</feature>
<dbReference type="WBParaSite" id="ACRNAN_Path_783.g2962.t1">
    <property type="protein sequence ID" value="ACRNAN_Path_783.g2962.t1"/>
    <property type="gene ID" value="ACRNAN_Path_783.g2962"/>
</dbReference>
<dbReference type="InterPro" id="IPR001283">
    <property type="entry name" value="CRISP-related"/>
</dbReference>
<proteinExistence type="predicted"/>
<evidence type="ECO:0000313" key="4">
    <source>
        <dbReference type="Proteomes" id="UP000887540"/>
    </source>
</evidence>
<feature type="domain" description="SCP" evidence="3">
    <location>
        <begin position="89"/>
        <end position="228"/>
    </location>
</feature>
<name>A0A914CBA8_9BILA</name>
<keyword evidence="4" id="KW-1185">Reference proteome</keyword>
<sequence length="335" mass="38748">MLLIGVIFATFFAFLCSASSNNPFLVKPSISHSGPTNALWGHEELIDEEPKGRHERSKRAVARRGWGWQQPQQQYTWPNLLVSSEPPNDYLKMWLTSEHNRYRQMVPATNMRMLYWSDELAASAQRHADRCDFRHSRDRRNVGENIWAAPYSNYSDAITLWFQEVNNPWCGCNHAYKHCCGHYIQVVWAETNLVGCGFARCSGVWGLSGGYHRNVFVCHYNPQGNTVYVTGNGQLYAVPAFRWATQQQPRCSECAPDAPACYEGLCYMPEGYNNGTTTTSTSLPPEETTRPMDYNRIDETDPNENNRVQRQRSYDNVREPWRRRSEQELGMRRRL</sequence>
<dbReference type="SMART" id="SM00198">
    <property type="entry name" value="SCP"/>
    <property type="match status" value="1"/>
</dbReference>
<dbReference type="InterPro" id="IPR035940">
    <property type="entry name" value="CAP_sf"/>
</dbReference>
<protein>
    <submittedName>
        <fullName evidence="5">SCP domain-containing protein</fullName>
    </submittedName>
</protein>
<dbReference type="InterPro" id="IPR014044">
    <property type="entry name" value="CAP_dom"/>
</dbReference>
<feature type="signal peptide" evidence="2">
    <location>
        <begin position="1"/>
        <end position="18"/>
    </location>
</feature>
<accession>A0A914CBA8</accession>